<evidence type="ECO:0000256" key="3">
    <source>
        <dbReference type="ARBA" id="ARBA00022475"/>
    </source>
</evidence>
<name>A0A1I1NWD1_9RHOB</name>
<feature type="transmembrane region" description="Helical" evidence="7">
    <location>
        <begin position="476"/>
        <end position="495"/>
    </location>
</feature>
<organism evidence="9 10">
    <name type="scientific">Pseudooceanicola nitratireducens</name>
    <dbReference type="NCBI Taxonomy" id="517719"/>
    <lineage>
        <taxon>Bacteria</taxon>
        <taxon>Pseudomonadati</taxon>
        <taxon>Pseudomonadota</taxon>
        <taxon>Alphaproteobacteria</taxon>
        <taxon>Rhodobacterales</taxon>
        <taxon>Paracoccaceae</taxon>
        <taxon>Pseudooceanicola</taxon>
    </lineage>
</organism>
<evidence type="ECO:0000259" key="8">
    <source>
        <dbReference type="PROSITE" id="PS50928"/>
    </source>
</evidence>
<protein>
    <submittedName>
        <fullName evidence="9">Thiamine transport system permease protein</fullName>
    </submittedName>
</protein>
<dbReference type="InterPro" id="IPR000515">
    <property type="entry name" value="MetI-like"/>
</dbReference>
<keyword evidence="6 7" id="KW-0472">Membrane</keyword>
<feature type="transmembrane region" description="Helical" evidence="7">
    <location>
        <begin position="39"/>
        <end position="63"/>
    </location>
</feature>
<evidence type="ECO:0000256" key="2">
    <source>
        <dbReference type="ARBA" id="ARBA00022448"/>
    </source>
</evidence>
<dbReference type="PANTHER" id="PTHR30183">
    <property type="entry name" value="MOLYBDENUM TRANSPORT SYSTEM PERMEASE PROTEIN MODB"/>
    <property type="match status" value="1"/>
</dbReference>
<comment type="subcellular location">
    <subcellularLocation>
        <location evidence="1">Cell membrane</location>
        <topology evidence="1">Multi-pass membrane protein</topology>
    </subcellularLocation>
</comment>
<evidence type="ECO:0000256" key="7">
    <source>
        <dbReference type="SAM" id="Phobius"/>
    </source>
</evidence>
<proteinExistence type="predicted"/>
<dbReference type="EMBL" id="FOLX01000001">
    <property type="protein sequence ID" value="SFD01765.1"/>
    <property type="molecule type" value="Genomic_DNA"/>
</dbReference>
<feature type="transmembrane region" description="Helical" evidence="7">
    <location>
        <begin position="306"/>
        <end position="331"/>
    </location>
</feature>
<dbReference type="PROSITE" id="PS50928">
    <property type="entry name" value="ABC_TM1"/>
    <property type="match status" value="2"/>
</dbReference>
<feature type="transmembrane region" description="Helical" evidence="7">
    <location>
        <begin position="271"/>
        <end position="294"/>
    </location>
</feature>
<evidence type="ECO:0000256" key="5">
    <source>
        <dbReference type="ARBA" id="ARBA00022989"/>
    </source>
</evidence>
<feature type="transmembrane region" description="Helical" evidence="7">
    <location>
        <begin position="432"/>
        <end position="453"/>
    </location>
</feature>
<dbReference type="SUPFAM" id="SSF161098">
    <property type="entry name" value="MetI-like"/>
    <property type="match status" value="2"/>
</dbReference>
<reference evidence="9 10" key="1">
    <citation type="submission" date="2016-10" db="EMBL/GenBank/DDBJ databases">
        <authorList>
            <person name="de Groot N.N."/>
        </authorList>
    </citation>
    <scope>NUCLEOTIDE SEQUENCE [LARGE SCALE GENOMIC DNA]</scope>
    <source>
        <strain evidence="9 10">DSM 29619</strain>
    </source>
</reference>
<dbReference type="OrthoDB" id="7066776at2"/>
<feature type="transmembrane region" description="Helical" evidence="7">
    <location>
        <begin position="120"/>
        <end position="143"/>
    </location>
</feature>
<dbReference type="AlphaFoldDB" id="A0A1I1NWD1"/>
<feature type="transmembrane region" description="Helical" evidence="7">
    <location>
        <begin position="75"/>
        <end position="100"/>
    </location>
</feature>
<keyword evidence="5 7" id="KW-1133">Transmembrane helix</keyword>
<feature type="domain" description="ABC transmembrane type-1" evidence="8">
    <location>
        <begin position="41"/>
        <end position="248"/>
    </location>
</feature>
<gene>
    <name evidence="9" type="ORF">SAMN05421762_3183</name>
</gene>
<accession>A0A1I1NWD1</accession>
<dbReference type="Proteomes" id="UP000231644">
    <property type="component" value="Unassembled WGS sequence"/>
</dbReference>
<evidence type="ECO:0000256" key="6">
    <source>
        <dbReference type="ARBA" id="ARBA00023136"/>
    </source>
</evidence>
<evidence type="ECO:0000313" key="9">
    <source>
        <dbReference type="EMBL" id="SFD01765.1"/>
    </source>
</evidence>
<feature type="transmembrane region" description="Helical" evidence="7">
    <location>
        <begin position="343"/>
        <end position="364"/>
    </location>
</feature>
<keyword evidence="10" id="KW-1185">Reference proteome</keyword>
<dbReference type="PANTHER" id="PTHR30183:SF9">
    <property type="entry name" value="THIAMINE TRANSPORT SYSTEM PERMEASE PROTEIN THIP"/>
    <property type="match status" value="1"/>
</dbReference>
<keyword evidence="3" id="KW-1003">Cell membrane</keyword>
<keyword evidence="2" id="KW-0813">Transport</keyword>
<feature type="transmembrane region" description="Helical" evidence="7">
    <location>
        <begin position="183"/>
        <end position="207"/>
    </location>
</feature>
<dbReference type="InterPro" id="IPR035906">
    <property type="entry name" value="MetI-like_sf"/>
</dbReference>
<dbReference type="STRING" id="517719.SAMN05421762_3183"/>
<dbReference type="Gene3D" id="1.10.3720.10">
    <property type="entry name" value="MetI-like"/>
    <property type="match status" value="2"/>
</dbReference>
<evidence type="ECO:0000313" key="10">
    <source>
        <dbReference type="Proteomes" id="UP000231644"/>
    </source>
</evidence>
<evidence type="ECO:0000256" key="1">
    <source>
        <dbReference type="ARBA" id="ARBA00004651"/>
    </source>
</evidence>
<feature type="transmembrane region" description="Helical" evidence="7">
    <location>
        <begin position="370"/>
        <end position="391"/>
    </location>
</feature>
<sequence length="504" mass="52743">MLRLGGAAALLVAALILAPLAAVLWRAGGAGWPGPADWAALRFTLLQASLSAILSAAFAIPVARALARRRFAGRAALITLMGAPFILPVIVAIAGLLTIFGRNGLVNSALEALGLPPIDIFGLHGVLLAHVFFNLPLAVRLLLEGWRAIPAEHFRLAAQLDLPPATIFRTLEWPMLRARLPGICAVIFAICLSSFATVLILGGGPAATNVELAIYQAFTFDFDLGRAAVLSALQLVIVAAAAVLALILAGNGTAAPGLDRLVQRWDGAGGLRLWDAAVLTLAAAFVALPIALVLGRGAASVLSLPVSIWMAAGVSLLVALASAAISVLLALALALPRRRRFEAVGLMTLAASPLVLGTGLFLLIRPFTFPGNHVLAITALVNAAMALPFVLRSLSPEIRQIEATYGRLSDSLGLGGWHRFRWLLLPRLRRPLGFATGLAAALSMGDLGVIALFPPPEAATLPLEIYRLLGAYRTEAAAGASLILTALSFGLFLLFDRMGRHADT</sequence>
<dbReference type="CDD" id="cd06261">
    <property type="entry name" value="TM_PBP2"/>
    <property type="match status" value="1"/>
</dbReference>
<feature type="domain" description="ABC transmembrane type-1" evidence="8">
    <location>
        <begin position="312"/>
        <end position="495"/>
    </location>
</feature>
<dbReference type="GO" id="GO:0005886">
    <property type="term" value="C:plasma membrane"/>
    <property type="evidence" value="ECO:0007669"/>
    <property type="project" value="UniProtKB-SubCell"/>
</dbReference>
<feature type="transmembrane region" description="Helical" evidence="7">
    <location>
        <begin position="227"/>
        <end position="250"/>
    </location>
</feature>
<keyword evidence="4 7" id="KW-0812">Transmembrane</keyword>
<evidence type="ECO:0000256" key="4">
    <source>
        <dbReference type="ARBA" id="ARBA00022692"/>
    </source>
</evidence>
<dbReference type="GO" id="GO:0055085">
    <property type="term" value="P:transmembrane transport"/>
    <property type="evidence" value="ECO:0007669"/>
    <property type="project" value="InterPro"/>
</dbReference>